<evidence type="ECO:0000256" key="4">
    <source>
        <dbReference type="ARBA" id="ARBA00022989"/>
    </source>
</evidence>
<feature type="transmembrane region" description="Helical" evidence="11">
    <location>
        <begin position="68"/>
        <end position="93"/>
    </location>
</feature>
<accession>A0A384DTG5</accession>
<dbReference type="SUPFAM" id="SSF48652">
    <property type="entry name" value="Tetraspanin"/>
    <property type="match status" value="1"/>
</dbReference>
<dbReference type="InterPro" id="IPR008952">
    <property type="entry name" value="Tetraspanin_EC2_sf"/>
</dbReference>
<evidence type="ECO:0000256" key="6">
    <source>
        <dbReference type="ARBA" id="ARBA00023157"/>
    </source>
</evidence>
<dbReference type="FunFam" id="1.10.1450.10:FF:000017">
    <property type="entry name" value="Tetraspanin"/>
    <property type="match status" value="1"/>
</dbReference>
<evidence type="ECO:0000256" key="9">
    <source>
        <dbReference type="ARBA" id="ARBA00069071"/>
    </source>
</evidence>
<evidence type="ECO:0000256" key="3">
    <source>
        <dbReference type="ARBA" id="ARBA00022692"/>
    </source>
</evidence>
<keyword evidence="3 11" id="KW-0812">Transmembrane</keyword>
<dbReference type="GO" id="GO:0016020">
    <property type="term" value="C:membrane"/>
    <property type="evidence" value="ECO:0007669"/>
    <property type="project" value="UniProtKB-SubCell"/>
</dbReference>
<evidence type="ECO:0000313" key="13">
    <source>
        <dbReference type="RefSeq" id="XP_008710337.2"/>
    </source>
</evidence>
<evidence type="ECO:0000256" key="10">
    <source>
        <dbReference type="ARBA" id="ARBA00083050"/>
    </source>
</evidence>
<name>A0A384DTG5_URSMA</name>
<keyword evidence="7" id="KW-0325">Glycoprotein</keyword>
<comment type="function">
    <text evidence="8">Component of the asymmetric unit membrane (AUM); a highly specialized biomembrane elaborated by terminally differentiated urothelial cells. May play an important role in normal bladder epithelial physiology, possibly in regulating membrane permeability of superficial umbrella cells or in stabilizing the apical membrane through AUM/cytoskeletal interactions.</text>
</comment>
<dbReference type="CTD" id="11045"/>
<evidence type="ECO:0000256" key="2">
    <source>
        <dbReference type="ARBA" id="ARBA00006840"/>
    </source>
</evidence>
<feature type="transmembrane region" description="Helical" evidence="11">
    <location>
        <begin position="286"/>
        <end position="308"/>
    </location>
</feature>
<dbReference type="AlphaFoldDB" id="A0A384DTG5"/>
<keyword evidence="5 11" id="KW-0472">Membrane</keyword>
<dbReference type="Proteomes" id="UP000261680">
    <property type="component" value="Unplaced"/>
</dbReference>
<dbReference type="PANTHER" id="PTHR47110:SF2">
    <property type="entry name" value="UROPLAKIN-1B"/>
    <property type="match status" value="1"/>
</dbReference>
<comment type="subcellular location">
    <subcellularLocation>
        <location evidence="1">Membrane</location>
        <topology evidence="1">Multi-pass membrane protein</topology>
    </subcellularLocation>
</comment>
<dbReference type="Gene3D" id="1.10.1450.10">
    <property type="entry name" value="Tetraspanin"/>
    <property type="match status" value="1"/>
</dbReference>
<sequence>MWEDSFRTNLGSAESQEHPLVAGVWREGGGSGWGCPPFPAPISPHLGSCVPDRTMASAATEAEKGSPVVVGLLVVGNFIILLSGLALFAETVWVTADQYRVYPLMGVSGKDDVFAGAWIAIFCGFSFFVVASFGVGAALCRHRSMILTYLVLMLIVYVFECASCITSYTHRDYMVSHPSLITKQMLTFYGADTDQGRELTRLWDRVMIEQECCGTSGPMDWVNFTSAFRAATPEVVFPWPPLCCRRTGNFIPLHEEGCRLGHTDYLFTKGCFEHIGHAIDSYTWGISWFGFAILMWTLPVMLTAMYFYTTL</sequence>
<dbReference type="PRINTS" id="PR00259">
    <property type="entry name" value="TMFOUR"/>
</dbReference>
<dbReference type="OrthoDB" id="6361633at2759"/>
<dbReference type="KEGG" id="umr:103682513"/>
<dbReference type="RefSeq" id="XP_008710337.2">
    <property type="nucleotide sequence ID" value="XM_008712115.2"/>
</dbReference>
<proteinExistence type="inferred from homology"/>
<dbReference type="STRING" id="29073.ENSUMAP00000027872"/>
<evidence type="ECO:0000256" key="1">
    <source>
        <dbReference type="ARBA" id="ARBA00004141"/>
    </source>
</evidence>
<feature type="transmembrane region" description="Helical" evidence="11">
    <location>
        <begin position="113"/>
        <end position="139"/>
    </location>
</feature>
<evidence type="ECO:0000256" key="11">
    <source>
        <dbReference type="SAM" id="Phobius"/>
    </source>
</evidence>
<dbReference type="PANTHER" id="PTHR47110">
    <property type="entry name" value="TESTIS-SPECIFIC EXPRESSED PROTEIN 55"/>
    <property type="match status" value="1"/>
</dbReference>
<dbReference type="Pfam" id="PF00335">
    <property type="entry name" value="Tetraspanin"/>
    <property type="match status" value="1"/>
</dbReference>
<dbReference type="InterPro" id="IPR018499">
    <property type="entry name" value="Tetraspanin/Peripherin"/>
</dbReference>
<evidence type="ECO:0000313" key="12">
    <source>
        <dbReference type="Proteomes" id="UP000261680"/>
    </source>
</evidence>
<protein>
    <recommendedName>
        <fullName evidence="9">Uroplakin-1a</fullName>
    </recommendedName>
    <alternativeName>
        <fullName evidence="10">Uroplakin Ia</fullName>
    </alternativeName>
</protein>
<feature type="transmembrane region" description="Helical" evidence="11">
    <location>
        <begin position="146"/>
        <end position="168"/>
    </location>
</feature>
<keyword evidence="6" id="KW-1015">Disulfide bond</keyword>
<organism evidence="12 13">
    <name type="scientific">Ursus maritimus</name>
    <name type="common">Polar bear</name>
    <name type="synonym">Thalarctos maritimus</name>
    <dbReference type="NCBI Taxonomy" id="29073"/>
    <lineage>
        <taxon>Eukaryota</taxon>
        <taxon>Metazoa</taxon>
        <taxon>Chordata</taxon>
        <taxon>Craniata</taxon>
        <taxon>Vertebrata</taxon>
        <taxon>Euteleostomi</taxon>
        <taxon>Mammalia</taxon>
        <taxon>Eutheria</taxon>
        <taxon>Laurasiatheria</taxon>
        <taxon>Carnivora</taxon>
        <taxon>Caniformia</taxon>
        <taxon>Ursidae</taxon>
        <taxon>Ursus</taxon>
    </lineage>
</organism>
<comment type="similarity">
    <text evidence="2">Belongs to the tetraspanin (TM4SF) family.</text>
</comment>
<keyword evidence="12" id="KW-1185">Reference proteome</keyword>
<evidence type="ECO:0000256" key="7">
    <source>
        <dbReference type="ARBA" id="ARBA00023180"/>
    </source>
</evidence>
<evidence type="ECO:0000256" key="8">
    <source>
        <dbReference type="ARBA" id="ARBA00049584"/>
    </source>
</evidence>
<dbReference type="GeneID" id="103682513"/>
<keyword evidence="4 11" id="KW-1133">Transmembrane helix</keyword>
<gene>
    <name evidence="13" type="primary">UPK1A</name>
</gene>
<dbReference type="CDD" id="cd03156">
    <property type="entry name" value="uroplakin_I_like_LEL"/>
    <property type="match status" value="1"/>
</dbReference>
<evidence type="ECO:0000256" key="5">
    <source>
        <dbReference type="ARBA" id="ARBA00023136"/>
    </source>
</evidence>
<reference evidence="13" key="1">
    <citation type="submission" date="2025-08" db="UniProtKB">
        <authorList>
            <consortium name="RefSeq"/>
        </authorList>
    </citation>
    <scope>IDENTIFICATION</scope>
    <source>
        <tissue evidence="13">Whole blood</tissue>
    </source>
</reference>